<accession>A0A8J7KK78</accession>
<feature type="domain" description="OmpR/PhoB-type" evidence="7">
    <location>
        <begin position="1"/>
        <end position="97"/>
    </location>
</feature>
<dbReference type="AlphaFoldDB" id="A0A8J7KK78"/>
<feature type="repeat" description="TPR" evidence="5">
    <location>
        <begin position="786"/>
        <end position="819"/>
    </location>
</feature>
<dbReference type="EMBL" id="JADOUF010000001">
    <property type="protein sequence ID" value="MBG6137749.1"/>
    <property type="molecule type" value="Genomic_DNA"/>
</dbReference>
<dbReference type="SUPFAM" id="SSF48452">
    <property type="entry name" value="TPR-like"/>
    <property type="match status" value="3"/>
</dbReference>
<evidence type="ECO:0000313" key="9">
    <source>
        <dbReference type="Proteomes" id="UP000622552"/>
    </source>
</evidence>
<dbReference type="CDD" id="cd15831">
    <property type="entry name" value="BTAD"/>
    <property type="match status" value="1"/>
</dbReference>
<dbReference type="InterPro" id="IPR005158">
    <property type="entry name" value="BTAD"/>
</dbReference>
<dbReference type="InterPro" id="IPR011990">
    <property type="entry name" value="TPR-like_helical_dom_sf"/>
</dbReference>
<evidence type="ECO:0000256" key="1">
    <source>
        <dbReference type="ARBA" id="ARBA00005820"/>
    </source>
</evidence>
<keyword evidence="2" id="KW-0805">Transcription regulation</keyword>
<evidence type="ECO:0000256" key="4">
    <source>
        <dbReference type="ARBA" id="ARBA00023163"/>
    </source>
</evidence>
<sequence>MGSDAEVRVLGPVEVLGPGGQVPLAGTRQRALVAMLALDAGVPVGQARLVDALWGEDPPRTAVKTLHSHVARVRQALADSGLPDLLVTRGAGYALALPRTGVDAHRFDDRVAAARHRLAAGDHAAATAGFRAALALWRGDPLADAAPAGWAADEAARLLEARLAATEDLWETELALGRHAAAVGDLDRLLVGRPGRERLVGLYMLALYRSGRHADALGAYQRLRAHLADELGVDPGPDLQGRYTAILRRDPALDPARPVPTGPAQLPAAVGHFTGRAEALAALDGLVAGPERRIAVLSGPAGVGKTALAVDWAHRVAARFDAGQLFLDLRGHDPDTALAPGEALGHLLRGLGVAGERIPTDLSDLTGLYRSLTHARPILVVVDNAADVDQVLPLVPATAAGFLLVTSRQRLVALGTHHAAAFVGLDVLSAAEGLALLRRVLGPDRVGAEPGAAAELVRLCDGLPLALRIAGAKLAADPGQSIGRLAADLGTGDRLDELSVPGDSRSVRTVFASAYRALSPGAARLLRHLGTHPGPTFDAHLASALTGPDARPCLAELAAAHLIVPVGDRYRFHDLIRLYAAECARRDEPDIDPARLLDWYLAVAHAANQVIGRARDRVTPTLRHPPATLPFGDGHAEILGYLDGEHANMTPVVRHAVEHGHDTAAWQLTYLLTGFFEYRGQWSDRVELCRLGLAAAERLGDASAAGLMYSTLGVACVELRRFDDALGHLRETLVRMRAVGDHRGQGVALNNMAVAYLGLRRFAEAAEVAGEALAGHRAHGHTVGVALALNNLGYAHAELGDTDRALAHLAEALEIGRELGNARLEAGVLNSIGQAHLYADDLPAALDRFGEALAARRRIGDRRNEAETLNLLALTHLRLDQPDAALVHLHAAEEISCDVGDEHFEAVIRNNLGAARLRTGDLAGAERDLHRALALRTRIPDPHEEAAIRANLAELAARVSSPRP</sequence>
<dbReference type="Pfam" id="PF03704">
    <property type="entry name" value="BTAD"/>
    <property type="match status" value="1"/>
</dbReference>
<comment type="similarity">
    <text evidence="1">Belongs to the AfsR/DnrI/RedD regulatory family.</text>
</comment>
<evidence type="ECO:0000256" key="2">
    <source>
        <dbReference type="ARBA" id="ARBA00023015"/>
    </source>
</evidence>
<dbReference type="Gene3D" id="1.25.40.10">
    <property type="entry name" value="Tetratricopeptide repeat domain"/>
    <property type="match status" value="3"/>
</dbReference>
<dbReference type="SMART" id="SM01043">
    <property type="entry name" value="BTAD"/>
    <property type="match status" value="1"/>
</dbReference>
<dbReference type="SUPFAM" id="SSF46894">
    <property type="entry name" value="C-terminal effector domain of the bipartite response regulators"/>
    <property type="match status" value="1"/>
</dbReference>
<dbReference type="InterPro" id="IPR027417">
    <property type="entry name" value="P-loop_NTPase"/>
</dbReference>
<evidence type="ECO:0000259" key="7">
    <source>
        <dbReference type="PROSITE" id="PS51755"/>
    </source>
</evidence>
<organism evidence="8 9">
    <name type="scientific">Longispora fulva</name>
    <dbReference type="NCBI Taxonomy" id="619741"/>
    <lineage>
        <taxon>Bacteria</taxon>
        <taxon>Bacillati</taxon>
        <taxon>Actinomycetota</taxon>
        <taxon>Actinomycetes</taxon>
        <taxon>Micromonosporales</taxon>
        <taxon>Micromonosporaceae</taxon>
        <taxon>Longispora</taxon>
    </lineage>
</organism>
<dbReference type="Pfam" id="PF13374">
    <property type="entry name" value="TPR_10"/>
    <property type="match status" value="1"/>
</dbReference>
<dbReference type="InterPro" id="IPR016032">
    <property type="entry name" value="Sig_transdc_resp-reg_C-effctor"/>
</dbReference>
<proteinExistence type="inferred from homology"/>
<dbReference type="InterPro" id="IPR051677">
    <property type="entry name" value="AfsR-DnrI-RedD_regulator"/>
</dbReference>
<name>A0A8J7KK78_9ACTN</name>
<keyword evidence="5" id="KW-0802">TPR repeat</keyword>
<dbReference type="Proteomes" id="UP000622552">
    <property type="component" value="Unassembled WGS sequence"/>
</dbReference>
<evidence type="ECO:0000313" key="8">
    <source>
        <dbReference type="EMBL" id="MBG6137749.1"/>
    </source>
</evidence>
<dbReference type="InterPro" id="IPR001867">
    <property type="entry name" value="OmpR/PhoB-type_DNA-bd"/>
</dbReference>
<keyword evidence="9" id="KW-1185">Reference proteome</keyword>
<evidence type="ECO:0000256" key="3">
    <source>
        <dbReference type="ARBA" id="ARBA00023125"/>
    </source>
</evidence>
<protein>
    <submittedName>
        <fullName evidence="8">DNA-binding SARP family transcriptional activator/Tfp pilus assembly protein PilF</fullName>
    </submittedName>
</protein>
<dbReference type="InterPro" id="IPR036388">
    <property type="entry name" value="WH-like_DNA-bd_sf"/>
</dbReference>
<gene>
    <name evidence="8" type="ORF">IW245_003943</name>
</gene>
<keyword evidence="3 6" id="KW-0238">DNA-binding</keyword>
<dbReference type="GO" id="GO:0003677">
    <property type="term" value="F:DNA binding"/>
    <property type="evidence" value="ECO:0007669"/>
    <property type="project" value="UniProtKB-UniRule"/>
</dbReference>
<keyword evidence="4" id="KW-0804">Transcription</keyword>
<dbReference type="SMART" id="SM00862">
    <property type="entry name" value="Trans_reg_C"/>
    <property type="match status" value="1"/>
</dbReference>
<reference evidence="8" key="1">
    <citation type="submission" date="2020-11" db="EMBL/GenBank/DDBJ databases">
        <title>Sequencing the genomes of 1000 actinobacteria strains.</title>
        <authorList>
            <person name="Klenk H.-P."/>
        </authorList>
    </citation>
    <scope>NUCLEOTIDE SEQUENCE</scope>
    <source>
        <strain evidence="8">DSM 45356</strain>
    </source>
</reference>
<dbReference type="Gene3D" id="3.40.50.300">
    <property type="entry name" value="P-loop containing nucleotide triphosphate hydrolases"/>
    <property type="match status" value="1"/>
</dbReference>
<dbReference type="InterPro" id="IPR019734">
    <property type="entry name" value="TPR_rpt"/>
</dbReference>
<dbReference type="RefSeq" id="WP_197004574.1">
    <property type="nucleotide sequence ID" value="NZ_BONS01000024.1"/>
</dbReference>
<dbReference type="GO" id="GO:0006355">
    <property type="term" value="P:regulation of DNA-templated transcription"/>
    <property type="evidence" value="ECO:0007669"/>
    <property type="project" value="InterPro"/>
</dbReference>
<dbReference type="PANTHER" id="PTHR35807">
    <property type="entry name" value="TRANSCRIPTIONAL REGULATOR REDD-RELATED"/>
    <property type="match status" value="1"/>
</dbReference>
<evidence type="ECO:0000256" key="5">
    <source>
        <dbReference type="PROSITE-ProRule" id="PRU00339"/>
    </source>
</evidence>
<dbReference type="SMART" id="SM00028">
    <property type="entry name" value="TPR"/>
    <property type="match status" value="6"/>
</dbReference>
<evidence type="ECO:0000256" key="6">
    <source>
        <dbReference type="PROSITE-ProRule" id="PRU01091"/>
    </source>
</evidence>
<dbReference type="PROSITE" id="PS51755">
    <property type="entry name" value="OMPR_PHOB"/>
    <property type="match status" value="1"/>
</dbReference>
<dbReference type="Pfam" id="PF13424">
    <property type="entry name" value="TPR_12"/>
    <property type="match status" value="2"/>
</dbReference>
<dbReference type="PRINTS" id="PR00364">
    <property type="entry name" value="DISEASERSIST"/>
</dbReference>
<dbReference type="GO" id="GO:0043531">
    <property type="term" value="F:ADP binding"/>
    <property type="evidence" value="ECO:0007669"/>
    <property type="project" value="InterPro"/>
</dbReference>
<comment type="caution">
    <text evidence="8">The sequence shown here is derived from an EMBL/GenBank/DDBJ whole genome shotgun (WGS) entry which is preliminary data.</text>
</comment>
<dbReference type="GO" id="GO:0000160">
    <property type="term" value="P:phosphorelay signal transduction system"/>
    <property type="evidence" value="ECO:0007669"/>
    <property type="project" value="InterPro"/>
</dbReference>
<dbReference type="SUPFAM" id="SSF52540">
    <property type="entry name" value="P-loop containing nucleoside triphosphate hydrolases"/>
    <property type="match status" value="1"/>
</dbReference>
<dbReference type="Gene3D" id="1.10.10.10">
    <property type="entry name" value="Winged helix-like DNA-binding domain superfamily/Winged helix DNA-binding domain"/>
    <property type="match status" value="1"/>
</dbReference>
<feature type="DNA-binding region" description="OmpR/PhoB-type" evidence="6">
    <location>
        <begin position="1"/>
        <end position="97"/>
    </location>
</feature>
<dbReference type="Pfam" id="PF00486">
    <property type="entry name" value="Trans_reg_C"/>
    <property type="match status" value="1"/>
</dbReference>
<dbReference type="PANTHER" id="PTHR35807:SF1">
    <property type="entry name" value="TRANSCRIPTIONAL REGULATOR REDD"/>
    <property type="match status" value="1"/>
</dbReference>
<dbReference type="PROSITE" id="PS50005">
    <property type="entry name" value="TPR"/>
    <property type="match status" value="1"/>
</dbReference>